<dbReference type="RefSeq" id="WP_168660580.1">
    <property type="nucleotide sequence ID" value="NZ_CP051180.1"/>
</dbReference>
<dbReference type="EMBL" id="CP051180">
    <property type="protein sequence ID" value="QIZ77320.1"/>
    <property type="molecule type" value="Genomic_DNA"/>
</dbReference>
<dbReference type="InterPro" id="IPR036220">
    <property type="entry name" value="UDP-Glc/GDP-Man_DH_C_sf"/>
</dbReference>
<gene>
    <name evidence="5" type="primary">wecC</name>
    <name evidence="5" type="ORF">HER31_10780</name>
</gene>
<dbReference type="AlphaFoldDB" id="A0A6H1UFE3"/>
<sequence length="422" mass="46435">MSFETVSVVGLGYIGLPTAAMFASRKKNVIGVDIDQHTVDTINQGKIHIVEPELDMIVHAAVTEGYLKATTYPEPADAFLIAVPTPFLPIQDNEIPAPDLSYIEAATRAIAPVLKRGDLVILESTSPVGATEQVAEWLAALRQDLSFPQTHGEESDINIAHCPERVLPGHVVRELVENDRVIGGLTSKCSQRSVELYQTFVQGECVITNARTAEMAKLTENSSRDVQIAFANELSVICDKLDINVWELIGLANRHPRVDILQPGPGVGGHCIAVDPWFIVAKTPDEAQIIHTARKVNDNKPSWVIGKTKIAIADFLQENADKTTKDITIACYGLAFKPNIDDLRESPAMQIVKEIASFHIGNVIAVEPNIQKLPVSLEKVELQEFEIARITADIHVMLVDHKEFEVEPLSLPYLIDTKGIWK</sequence>
<dbReference type="Pfam" id="PF03720">
    <property type="entry name" value="UDPG_MGDP_dh_C"/>
    <property type="match status" value="1"/>
</dbReference>
<name>A0A6H1UFE3_9GAMM</name>
<reference evidence="5 6" key="1">
    <citation type="submission" date="2020-04" db="EMBL/GenBank/DDBJ databases">
        <title>Ferrimonas sp. S7 isolated from sea water.</title>
        <authorList>
            <person name="Bae S.S."/>
            <person name="Baek K."/>
        </authorList>
    </citation>
    <scope>NUCLEOTIDE SEQUENCE [LARGE SCALE GENOMIC DNA]</scope>
    <source>
        <strain evidence="5 6">S7</strain>
    </source>
</reference>
<feature type="domain" description="UDP-glucose/GDP-mannose dehydrogenase C-terminal" evidence="4">
    <location>
        <begin position="330"/>
        <end position="422"/>
    </location>
</feature>
<dbReference type="GO" id="GO:0089714">
    <property type="term" value="F:UDP-N-acetyl-D-mannosamine dehydrogenase activity"/>
    <property type="evidence" value="ECO:0007669"/>
    <property type="project" value="UniProtKB-EC"/>
</dbReference>
<keyword evidence="2" id="KW-0520">NAD</keyword>
<dbReference type="NCBIfam" id="NF008286">
    <property type="entry name" value="PRK11064.1"/>
    <property type="match status" value="1"/>
</dbReference>
<dbReference type="InterPro" id="IPR028359">
    <property type="entry name" value="UDP_ManNAc/GlcNAc_DH"/>
</dbReference>
<dbReference type="KEGG" id="fes:HER31_10780"/>
<proteinExistence type="inferred from homology"/>
<dbReference type="NCBIfam" id="TIGR03026">
    <property type="entry name" value="NDP-sugDHase"/>
    <property type="match status" value="1"/>
</dbReference>
<dbReference type="SUPFAM" id="SSF48179">
    <property type="entry name" value="6-phosphogluconate dehydrogenase C-terminal domain-like"/>
    <property type="match status" value="1"/>
</dbReference>
<dbReference type="GO" id="GO:0051287">
    <property type="term" value="F:NAD binding"/>
    <property type="evidence" value="ECO:0007669"/>
    <property type="project" value="InterPro"/>
</dbReference>
<dbReference type="Gene3D" id="3.40.50.720">
    <property type="entry name" value="NAD(P)-binding Rossmann-like Domain"/>
    <property type="match status" value="2"/>
</dbReference>
<dbReference type="InterPro" id="IPR014027">
    <property type="entry name" value="UDP-Glc/GDP-Man_DH_C"/>
</dbReference>
<dbReference type="PIRSF" id="PIRSF500136">
    <property type="entry name" value="UDP_ManNAc_DH"/>
    <property type="match status" value="1"/>
</dbReference>
<keyword evidence="1 5" id="KW-0560">Oxidoreductase</keyword>
<dbReference type="FunFam" id="3.40.50.720:FF:000139">
    <property type="entry name" value="UDP-N-acetyl-D-mannosamine dehydrogenase"/>
    <property type="match status" value="1"/>
</dbReference>
<evidence type="ECO:0000256" key="1">
    <source>
        <dbReference type="ARBA" id="ARBA00023002"/>
    </source>
</evidence>
<dbReference type="PANTHER" id="PTHR43491">
    <property type="entry name" value="UDP-N-ACETYL-D-MANNOSAMINE DEHYDROGENASE"/>
    <property type="match status" value="1"/>
</dbReference>
<dbReference type="PIRSF" id="PIRSF000124">
    <property type="entry name" value="UDPglc_GDPman_dh"/>
    <property type="match status" value="1"/>
</dbReference>
<dbReference type="Pfam" id="PF03721">
    <property type="entry name" value="UDPG_MGDP_dh_N"/>
    <property type="match status" value="1"/>
</dbReference>
<dbReference type="GO" id="GO:0016628">
    <property type="term" value="F:oxidoreductase activity, acting on the CH-CH group of donors, NAD or NADP as acceptor"/>
    <property type="evidence" value="ECO:0007669"/>
    <property type="project" value="InterPro"/>
</dbReference>
<evidence type="ECO:0000313" key="6">
    <source>
        <dbReference type="Proteomes" id="UP000501602"/>
    </source>
</evidence>
<dbReference type="GO" id="GO:0000271">
    <property type="term" value="P:polysaccharide biosynthetic process"/>
    <property type="evidence" value="ECO:0007669"/>
    <property type="project" value="InterPro"/>
</dbReference>
<organism evidence="5 6">
    <name type="scientific">Ferrimonas lipolytica</name>
    <dbReference type="NCBI Taxonomy" id="2724191"/>
    <lineage>
        <taxon>Bacteria</taxon>
        <taxon>Pseudomonadati</taxon>
        <taxon>Pseudomonadota</taxon>
        <taxon>Gammaproteobacteria</taxon>
        <taxon>Alteromonadales</taxon>
        <taxon>Ferrimonadaceae</taxon>
        <taxon>Ferrimonas</taxon>
    </lineage>
</organism>
<evidence type="ECO:0000256" key="3">
    <source>
        <dbReference type="PIRNR" id="PIRNR000124"/>
    </source>
</evidence>
<evidence type="ECO:0000259" key="4">
    <source>
        <dbReference type="SMART" id="SM00984"/>
    </source>
</evidence>
<dbReference type="InterPro" id="IPR017476">
    <property type="entry name" value="UDP-Glc/GDP-Man"/>
</dbReference>
<dbReference type="InterPro" id="IPR008927">
    <property type="entry name" value="6-PGluconate_DH-like_C_sf"/>
</dbReference>
<dbReference type="InterPro" id="IPR014026">
    <property type="entry name" value="UDP-Glc/GDP-Man_DH_dimer"/>
</dbReference>
<dbReference type="Pfam" id="PF00984">
    <property type="entry name" value="UDPG_MGDP_dh"/>
    <property type="match status" value="1"/>
</dbReference>
<keyword evidence="6" id="KW-1185">Reference proteome</keyword>
<protein>
    <submittedName>
        <fullName evidence="5">UDP-N-acetyl-D-mannosamine dehydrogenase</fullName>
        <ecNumber evidence="5">1.1.1.336</ecNumber>
    </submittedName>
</protein>
<dbReference type="PANTHER" id="PTHR43491:SF1">
    <property type="entry name" value="UDP-N-ACETYL-D-MANNOSAMINE DEHYDROGENASE"/>
    <property type="match status" value="1"/>
</dbReference>
<dbReference type="SUPFAM" id="SSF52413">
    <property type="entry name" value="UDP-glucose/GDP-mannose dehydrogenase C-terminal domain"/>
    <property type="match status" value="1"/>
</dbReference>
<evidence type="ECO:0000313" key="5">
    <source>
        <dbReference type="EMBL" id="QIZ77320.1"/>
    </source>
</evidence>
<dbReference type="SUPFAM" id="SSF51735">
    <property type="entry name" value="NAD(P)-binding Rossmann-fold domains"/>
    <property type="match status" value="1"/>
</dbReference>
<accession>A0A6H1UFE3</accession>
<dbReference type="EC" id="1.1.1.336" evidence="5"/>
<comment type="similarity">
    <text evidence="3">Belongs to the UDP-glucose/GDP-mannose dehydrogenase family.</text>
</comment>
<dbReference type="InterPro" id="IPR036291">
    <property type="entry name" value="NAD(P)-bd_dom_sf"/>
</dbReference>
<dbReference type="InterPro" id="IPR001732">
    <property type="entry name" value="UDP-Glc/GDP-Man_DH_N"/>
</dbReference>
<dbReference type="SMART" id="SM00984">
    <property type="entry name" value="UDPG_MGDP_dh_C"/>
    <property type="match status" value="1"/>
</dbReference>
<evidence type="ECO:0000256" key="2">
    <source>
        <dbReference type="ARBA" id="ARBA00023027"/>
    </source>
</evidence>
<dbReference type="Proteomes" id="UP000501602">
    <property type="component" value="Chromosome"/>
</dbReference>